<name>A0AA39GIK5_SARSR</name>
<organism evidence="2 3">
    <name type="scientific">Sarocladium strictum</name>
    <name type="common">Black bundle disease fungus</name>
    <name type="synonym">Acremonium strictum</name>
    <dbReference type="NCBI Taxonomy" id="5046"/>
    <lineage>
        <taxon>Eukaryota</taxon>
        <taxon>Fungi</taxon>
        <taxon>Dikarya</taxon>
        <taxon>Ascomycota</taxon>
        <taxon>Pezizomycotina</taxon>
        <taxon>Sordariomycetes</taxon>
        <taxon>Hypocreomycetidae</taxon>
        <taxon>Hypocreales</taxon>
        <taxon>Sarocladiaceae</taxon>
        <taxon>Sarocladium</taxon>
    </lineage>
</organism>
<evidence type="ECO:0000313" key="3">
    <source>
        <dbReference type="Proteomes" id="UP001175261"/>
    </source>
</evidence>
<dbReference type="Proteomes" id="UP001175261">
    <property type="component" value="Unassembled WGS sequence"/>
</dbReference>
<evidence type="ECO:0000313" key="2">
    <source>
        <dbReference type="EMBL" id="KAK0387686.1"/>
    </source>
</evidence>
<accession>A0AA39GIK5</accession>
<sequence>MRQCQCHSLIDTEIHKFVDLINPRVFFFNTDKSLEMRKLLLTSSQVSVLLSTIIVISCTLALFLSGYTAQQRSLKELRTAIRPRHRPSKPYLPDQFKPKVVELEDGSQVVLESDAEREKKRHRETVVEVRQSAAARQQPVVSASQGVSLNKLKIIEQLQADVAAKSWTVENPDPLSKNAVPMTRAERRKAIKEELKRLGRSDEPVLWQRRMW</sequence>
<dbReference type="AlphaFoldDB" id="A0AA39GIK5"/>
<reference evidence="2" key="1">
    <citation type="submission" date="2022-10" db="EMBL/GenBank/DDBJ databases">
        <title>Determination and structural analysis of whole genome sequence of Sarocladium strictum F4-1.</title>
        <authorList>
            <person name="Hu L."/>
            <person name="Jiang Y."/>
        </authorList>
    </citation>
    <scope>NUCLEOTIDE SEQUENCE</scope>
    <source>
        <strain evidence="2">F4-1</strain>
    </source>
</reference>
<keyword evidence="1" id="KW-0812">Transmembrane</keyword>
<keyword evidence="1" id="KW-0472">Membrane</keyword>
<keyword evidence="3" id="KW-1185">Reference proteome</keyword>
<proteinExistence type="predicted"/>
<dbReference type="EMBL" id="JAPDFR010000003">
    <property type="protein sequence ID" value="KAK0387686.1"/>
    <property type="molecule type" value="Genomic_DNA"/>
</dbReference>
<evidence type="ECO:0000256" key="1">
    <source>
        <dbReference type="SAM" id="Phobius"/>
    </source>
</evidence>
<feature type="transmembrane region" description="Helical" evidence="1">
    <location>
        <begin position="46"/>
        <end position="69"/>
    </location>
</feature>
<protein>
    <submittedName>
        <fullName evidence="2">Uncharacterized protein</fullName>
    </submittedName>
</protein>
<gene>
    <name evidence="2" type="ORF">NLU13_3931</name>
</gene>
<keyword evidence="1" id="KW-1133">Transmembrane helix</keyword>
<comment type="caution">
    <text evidence="2">The sequence shown here is derived from an EMBL/GenBank/DDBJ whole genome shotgun (WGS) entry which is preliminary data.</text>
</comment>